<reference evidence="2 3" key="1">
    <citation type="submission" date="2014-04" db="EMBL/GenBank/DDBJ databases">
        <title>Evolutionary Origins and Diversification of the Mycorrhizal Mutualists.</title>
        <authorList>
            <consortium name="DOE Joint Genome Institute"/>
            <consortium name="Mycorrhizal Genomics Consortium"/>
            <person name="Kohler A."/>
            <person name="Kuo A."/>
            <person name="Nagy L.G."/>
            <person name="Floudas D."/>
            <person name="Copeland A."/>
            <person name="Barry K.W."/>
            <person name="Cichocki N."/>
            <person name="Veneault-Fourrey C."/>
            <person name="LaButti K."/>
            <person name="Lindquist E.A."/>
            <person name="Lipzen A."/>
            <person name="Lundell T."/>
            <person name="Morin E."/>
            <person name="Murat C."/>
            <person name="Riley R."/>
            <person name="Ohm R."/>
            <person name="Sun H."/>
            <person name="Tunlid A."/>
            <person name="Henrissat B."/>
            <person name="Grigoriev I.V."/>
            <person name="Hibbett D.S."/>
            <person name="Martin F."/>
        </authorList>
    </citation>
    <scope>NUCLEOTIDE SEQUENCE [LARGE SCALE GENOMIC DNA]</scope>
    <source>
        <strain evidence="2 3">FD-317 M1</strain>
    </source>
</reference>
<dbReference type="EMBL" id="KN834884">
    <property type="protein sequence ID" value="KIK50807.1"/>
    <property type="molecule type" value="Genomic_DNA"/>
</dbReference>
<proteinExistence type="predicted"/>
<accession>A0A0D0BZJ9</accession>
<feature type="region of interest" description="Disordered" evidence="1">
    <location>
        <begin position="264"/>
        <end position="286"/>
    </location>
</feature>
<feature type="compositionally biased region" description="Basic and acidic residues" evidence="1">
    <location>
        <begin position="325"/>
        <end position="336"/>
    </location>
</feature>
<sequence length="336" mass="38745">MPGWFEPKLLFLSFSPSSNPFKNRFLKCLDYSPQAIPIERLLNRAYALEHSLQMQWDSLEQTLRIFLKACHLLSPAVFDAGFHFWVYPRQFGYSAAWQREEIARKVTINSHSAFIPLLAAVSFMLHVLHYYESSFNASLNIPFKPILESSFLSLCQNQVIQWRNEPVSCEWNLWERLQVKTSIGSEFLDYLNETIQIPPVGVFINVRNSDTPTLLPIFLKNTDLLVALYLGNVDNWSYQSISQYRLPFPDEVLVRELKNAQRPYNPPNLFSLPPPSPLSQSSFPPKPPLHIPQISGGIQPPLNEAMESFFNRRAQAQEHAIASESMKDRQSHLDHE</sequence>
<dbReference type="AlphaFoldDB" id="A0A0D0BZJ9"/>
<organism evidence="2 3">
    <name type="scientific">Collybiopsis luxurians FD-317 M1</name>
    <dbReference type="NCBI Taxonomy" id="944289"/>
    <lineage>
        <taxon>Eukaryota</taxon>
        <taxon>Fungi</taxon>
        <taxon>Dikarya</taxon>
        <taxon>Basidiomycota</taxon>
        <taxon>Agaricomycotina</taxon>
        <taxon>Agaricomycetes</taxon>
        <taxon>Agaricomycetidae</taxon>
        <taxon>Agaricales</taxon>
        <taxon>Marasmiineae</taxon>
        <taxon>Omphalotaceae</taxon>
        <taxon>Collybiopsis</taxon>
        <taxon>Collybiopsis luxurians</taxon>
    </lineage>
</organism>
<dbReference type="OrthoDB" id="3237250at2759"/>
<evidence type="ECO:0000313" key="3">
    <source>
        <dbReference type="Proteomes" id="UP000053593"/>
    </source>
</evidence>
<evidence type="ECO:0000313" key="2">
    <source>
        <dbReference type="EMBL" id="KIK50807.1"/>
    </source>
</evidence>
<keyword evidence="3" id="KW-1185">Reference proteome</keyword>
<dbReference type="HOGENOM" id="CLU_826546_0_0_1"/>
<feature type="region of interest" description="Disordered" evidence="1">
    <location>
        <begin position="313"/>
        <end position="336"/>
    </location>
</feature>
<dbReference type="Proteomes" id="UP000053593">
    <property type="component" value="Unassembled WGS sequence"/>
</dbReference>
<evidence type="ECO:0000256" key="1">
    <source>
        <dbReference type="SAM" id="MobiDB-lite"/>
    </source>
</evidence>
<name>A0A0D0BZJ9_9AGAR</name>
<protein>
    <submittedName>
        <fullName evidence="2">Uncharacterized protein</fullName>
    </submittedName>
</protein>
<gene>
    <name evidence="2" type="ORF">GYMLUDRAFT_252657</name>
</gene>